<sequence length="73" mass="7739">VVDAAFVAAGRYRAILGVRERLYDVAAAWLILGELGAEIAFADGAPISAHGLLSGDRIERPWAAFPPGSSFRI</sequence>
<protein>
    <recommendedName>
        <fullName evidence="2">inositol-phosphate phosphatase</fullName>
        <ecNumber evidence="2">3.1.3.25</ecNumber>
    </recommendedName>
</protein>
<comment type="catalytic activity">
    <reaction evidence="1">
        <text>a myo-inositol phosphate + H2O = myo-inositol + phosphate</text>
        <dbReference type="Rhea" id="RHEA:24056"/>
        <dbReference type="ChEBI" id="CHEBI:15377"/>
        <dbReference type="ChEBI" id="CHEBI:17268"/>
        <dbReference type="ChEBI" id="CHEBI:43474"/>
        <dbReference type="ChEBI" id="CHEBI:84139"/>
        <dbReference type="EC" id="3.1.3.25"/>
    </reaction>
</comment>
<dbReference type="EC" id="3.1.3.25" evidence="2"/>
<comment type="caution">
    <text evidence="3">The sequence shown here is derived from an EMBL/GenBank/DDBJ whole genome shotgun (WGS) entry which is preliminary data.</text>
</comment>
<dbReference type="GO" id="GO:0052834">
    <property type="term" value="F:inositol monophosphate phosphatase activity"/>
    <property type="evidence" value="ECO:0007669"/>
    <property type="project" value="UniProtKB-EC"/>
</dbReference>
<reference evidence="3" key="1">
    <citation type="submission" date="2020-07" db="EMBL/GenBank/DDBJ databases">
        <title>Huge and variable diversity of episymbiotic CPR bacteria and DPANN archaea in groundwater ecosystems.</title>
        <authorList>
            <person name="He C.Y."/>
            <person name="Keren R."/>
            <person name="Whittaker M."/>
            <person name="Farag I.F."/>
            <person name="Doudna J."/>
            <person name="Cate J.H.D."/>
            <person name="Banfield J.F."/>
        </authorList>
    </citation>
    <scope>NUCLEOTIDE SEQUENCE</scope>
    <source>
        <strain evidence="3">NC_groundwater_17_Pr7_B-0.1um_64_12</strain>
    </source>
</reference>
<name>A0A931PT71_FIMGI</name>
<dbReference type="PROSITE" id="PS00630">
    <property type="entry name" value="IMP_2"/>
    <property type="match status" value="1"/>
</dbReference>
<dbReference type="InterPro" id="IPR020550">
    <property type="entry name" value="Inositol_monophosphatase_CS"/>
</dbReference>
<dbReference type="GO" id="GO:0046854">
    <property type="term" value="P:phosphatidylinositol phosphate biosynthetic process"/>
    <property type="evidence" value="ECO:0007669"/>
    <property type="project" value="InterPro"/>
</dbReference>
<dbReference type="Gene3D" id="3.40.190.80">
    <property type="match status" value="1"/>
</dbReference>
<evidence type="ECO:0000313" key="4">
    <source>
        <dbReference type="Proteomes" id="UP000727962"/>
    </source>
</evidence>
<dbReference type="AlphaFoldDB" id="A0A931PT71"/>
<evidence type="ECO:0000313" key="3">
    <source>
        <dbReference type="EMBL" id="MBI1756163.1"/>
    </source>
</evidence>
<dbReference type="Proteomes" id="UP000727962">
    <property type="component" value="Unassembled WGS sequence"/>
</dbReference>
<dbReference type="SUPFAM" id="SSF56655">
    <property type="entry name" value="Carbohydrate phosphatase"/>
    <property type="match status" value="1"/>
</dbReference>
<evidence type="ECO:0000256" key="2">
    <source>
        <dbReference type="ARBA" id="ARBA00013106"/>
    </source>
</evidence>
<evidence type="ECO:0000256" key="1">
    <source>
        <dbReference type="ARBA" id="ARBA00001033"/>
    </source>
</evidence>
<feature type="non-terminal residue" evidence="3">
    <location>
        <position position="1"/>
    </location>
</feature>
<organism evidence="3 4">
    <name type="scientific">Fimbriimonas ginsengisoli</name>
    <dbReference type="NCBI Taxonomy" id="1005039"/>
    <lineage>
        <taxon>Bacteria</taxon>
        <taxon>Bacillati</taxon>
        <taxon>Armatimonadota</taxon>
        <taxon>Fimbriimonadia</taxon>
        <taxon>Fimbriimonadales</taxon>
        <taxon>Fimbriimonadaceae</taxon>
        <taxon>Fimbriimonas</taxon>
    </lineage>
</organism>
<gene>
    <name evidence="3" type="ORF">HYR64_03550</name>
</gene>
<dbReference type="EMBL" id="JACOSL010000024">
    <property type="protein sequence ID" value="MBI1756163.1"/>
    <property type="molecule type" value="Genomic_DNA"/>
</dbReference>
<proteinExistence type="predicted"/>
<accession>A0A931PT71</accession>